<dbReference type="AlphaFoldDB" id="A0A9P7YS99"/>
<dbReference type="InterPro" id="IPR019258">
    <property type="entry name" value="Mediator_Med4"/>
</dbReference>
<evidence type="ECO:0000313" key="10">
    <source>
        <dbReference type="EMBL" id="KAG9239014.1"/>
    </source>
</evidence>
<keyword evidence="4 8" id="KW-0805">Transcription regulation</keyword>
<evidence type="ECO:0000256" key="6">
    <source>
        <dbReference type="ARBA" id="ARBA00023242"/>
    </source>
</evidence>
<dbReference type="Pfam" id="PF10018">
    <property type="entry name" value="Med4"/>
    <property type="match status" value="1"/>
</dbReference>
<accession>A0A9P7YS99</accession>
<dbReference type="PANTHER" id="PTHR13208:SF2">
    <property type="entry name" value="MEDIATOR OF RNA POLYMERASE II TRANSCRIPTION SUBUNIT 4"/>
    <property type="match status" value="1"/>
</dbReference>
<comment type="function">
    <text evidence="8">Component of the Mediator complex, a coactivator involved in the regulated transcription of nearly all RNA polymerase II-dependent genes. Mediator functions as a bridge to convey information from gene-specific regulatory proteins to the basal RNA polymerase II transcription machinery. Mediator is recruited to promoters by direct interactions with regulatory proteins and serves as a scaffold for the assembly of a functional preinitiation complex with RNA polymerase II and the general transcription factors.</text>
</comment>
<keyword evidence="5 8" id="KW-0804">Transcription</keyword>
<evidence type="ECO:0000256" key="8">
    <source>
        <dbReference type="RuleBase" id="RU364141"/>
    </source>
</evidence>
<dbReference type="GO" id="GO:0070847">
    <property type="term" value="C:core mediator complex"/>
    <property type="evidence" value="ECO:0007669"/>
    <property type="project" value="TreeGrafter"/>
</dbReference>
<keyword evidence="6 8" id="KW-0539">Nucleus</keyword>
<feature type="region of interest" description="Disordered" evidence="9">
    <location>
        <begin position="237"/>
        <end position="311"/>
    </location>
</feature>
<feature type="compositionally biased region" description="Polar residues" evidence="9">
    <location>
        <begin position="143"/>
        <end position="163"/>
    </location>
</feature>
<keyword evidence="11" id="KW-1185">Reference proteome</keyword>
<dbReference type="OrthoDB" id="1929813at2759"/>
<evidence type="ECO:0000256" key="2">
    <source>
        <dbReference type="ARBA" id="ARBA00009626"/>
    </source>
</evidence>
<evidence type="ECO:0000313" key="11">
    <source>
        <dbReference type="Proteomes" id="UP000824998"/>
    </source>
</evidence>
<evidence type="ECO:0000256" key="4">
    <source>
        <dbReference type="ARBA" id="ARBA00023015"/>
    </source>
</evidence>
<protein>
    <recommendedName>
        <fullName evidence="3 8">Mediator of RNA polymerase II transcription subunit 4</fullName>
    </recommendedName>
    <alternativeName>
        <fullName evidence="7 8">Mediator complex subunit 4</fullName>
    </alternativeName>
</protein>
<feature type="region of interest" description="Disordered" evidence="9">
    <location>
        <begin position="126"/>
        <end position="163"/>
    </location>
</feature>
<dbReference type="GO" id="GO:0006357">
    <property type="term" value="P:regulation of transcription by RNA polymerase II"/>
    <property type="evidence" value="ECO:0007669"/>
    <property type="project" value="InterPro"/>
</dbReference>
<dbReference type="Proteomes" id="UP000824998">
    <property type="component" value="Unassembled WGS sequence"/>
</dbReference>
<evidence type="ECO:0000256" key="7">
    <source>
        <dbReference type="ARBA" id="ARBA00031257"/>
    </source>
</evidence>
<dbReference type="GO" id="GO:0016592">
    <property type="term" value="C:mediator complex"/>
    <property type="evidence" value="ECO:0007669"/>
    <property type="project" value="InterPro"/>
</dbReference>
<sequence length="311" mass="34075">MNQILDERFERVEKALATLIHSLSTYNPSAADASNLVAADAELSQGLEKLAIHQANHTKIEALRATADDLDTQIRDTLALLTTTRKELLSISPANISASANPVSYSELLSFARRISKFTLPASYREGEVQSNPDTGDAVANTPKESVSQTQTNGTSTPITTANGVDRNAQLDAGTVVNAEASLATGAQQMSQTSLPADIAQHLNVEASMPFIPWPNEDTIRRGALASIEILINKGVDPATFDPEKSEELEKERQKLQDEEDRLREEVRTKAEEERRKMIERRMSISGGAVSRPNIKQAAFQLDDFEDDDED</sequence>
<dbReference type="EMBL" id="MU251363">
    <property type="protein sequence ID" value="KAG9239014.1"/>
    <property type="molecule type" value="Genomic_DNA"/>
</dbReference>
<evidence type="ECO:0000256" key="3">
    <source>
        <dbReference type="ARBA" id="ARBA00020629"/>
    </source>
</evidence>
<keyword evidence="8" id="KW-0010">Activator</keyword>
<dbReference type="GO" id="GO:0003712">
    <property type="term" value="F:transcription coregulator activity"/>
    <property type="evidence" value="ECO:0007669"/>
    <property type="project" value="InterPro"/>
</dbReference>
<comment type="subcellular location">
    <subcellularLocation>
        <location evidence="1 8">Nucleus</location>
    </subcellularLocation>
</comment>
<evidence type="ECO:0000256" key="9">
    <source>
        <dbReference type="SAM" id="MobiDB-lite"/>
    </source>
</evidence>
<evidence type="ECO:0000256" key="1">
    <source>
        <dbReference type="ARBA" id="ARBA00004123"/>
    </source>
</evidence>
<comment type="caution">
    <text evidence="10">The sequence shown here is derived from an EMBL/GenBank/DDBJ whole genome shotgun (WGS) entry which is preliminary data.</text>
</comment>
<dbReference type="PANTHER" id="PTHR13208">
    <property type="entry name" value="MEDIATOR OF RNA POLYMERASE II TRANSCRIPTION SUBUNIT 4"/>
    <property type="match status" value="1"/>
</dbReference>
<comment type="similarity">
    <text evidence="2 8">Belongs to the Mediator complex subunit 4 family.</text>
</comment>
<gene>
    <name evidence="8" type="primary">MED4</name>
    <name evidence="10" type="ORF">BJ875DRAFT_276305</name>
</gene>
<proteinExistence type="inferred from homology"/>
<name>A0A9P7YS99_9HELO</name>
<evidence type="ECO:0000256" key="5">
    <source>
        <dbReference type="ARBA" id="ARBA00023163"/>
    </source>
</evidence>
<feature type="compositionally biased region" description="Basic and acidic residues" evidence="9">
    <location>
        <begin position="242"/>
        <end position="283"/>
    </location>
</feature>
<organism evidence="10 11">
    <name type="scientific">Amylocarpus encephaloides</name>
    <dbReference type="NCBI Taxonomy" id="45428"/>
    <lineage>
        <taxon>Eukaryota</taxon>
        <taxon>Fungi</taxon>
        <taxon>Dikarya</taxon>
        <taxon>Ascomycota</taxon>
        <taxon>Pezizomycotina</taxon>
        <taxon>Leotiomycetes</taxon>
        <taxon>Helotiales</taxon>
        <taxon>Helotiales incertae sedis</taxon>
        <taxon>Amylocarpus</taxon>
    </lineage>
</organism>
<reference evidence="10" key="1">
    <citation type="journal article" date="2021" name="IMA Fungus">
        <title>Genomic characterization of three marine fungi, including Emericellopsis atlantica sp. nov. with signatures of a generalist lifestyle and marine biomass degradation.</title>
        <authorList>
            <person name="Hagestad O.C."/>
            <person name="Hou L."/>
            <person name="Andersen J.H."/>
            <person name="Hansen E.H."/>
            <person name="Altermark B."/>
            <person name="Li C."/>
            <person name="Kuhnert E."/>
            <person name="Cox R.J."/>
            <person name="Crous P.W."/>
            <person name="Spatafora J.W."/>
            <person name="Lail K."/>
            <person name="Amirebrahimi M."/>
            <person name="Lipzen A."/>
            <person name="Pangilinan J."/>
            <person name="Andreopoulos W."/>
            <person name="Hayes R.D."/>
            <person name="Ng V."/>
            <person name="Grigoriev I.V."/>
            <person name="Jackson S.A."/>
            <person name="Sutton T.D.S."/>
            <person name="Dobson A.D.W."/>
            <person name="Rama T."/>
        </authorList>
    </citation>
    <scope>NUCLEOTIDE SEQUENCE</scope>
    <source>
        <strain evidence="10">TRa018bII</strain>
    </source>
</reference>
<comment type="subunit">
    <text evidence="8">Component of the Mediator complex.</text>
</comment>